<name>A0A5B7EN50_PORTR</name>
<keyword evidence="2" id="KW-1185">Reference proteome</keyword>
<organism evidence="1 2">
    <name type="scientific">Portunus trituberculatus</name>
    <name type="common">Swimming crab</name>
    <name type="synonym">Neptunus trituberculatus</name>
    <dbReference type="NCBI Taxonomy" id="210409"/>
    <lineage>
        <taxon>Eukaryota</taxon>
        <taxon>Metazoa</taxon>
        <taxon>Ecdysozoa</taxon>
        <taxon>Arthropoda</taxon>
        <taxon>Crustacea</taxon>
        <taxon>Multicrustacea</taxon>
        <taxon>Malacostraca</taxon>
        <taxon>Eumalacostraca</taxon>
        <taxon>Eucarida</taxon>
        <taxon>Decapoda</taxon>
        <taxon>Pleocyemata</taxon>
        <taxon>Brachyura</taxon>
        <taxon>Eubrachyura</taxon>
        <taxon>Portunoidea</taxon>
        <taxon>Portunidae</taxon>
        <taxon>Portuninae</taxon>
        <taxon>Portunus</taxon>
    </lineage>
</organism>
<dbReference type="Proteomes" id="UP000324222">
    <property type="component" value="Unassembled WGS sequence"/>
</dbReference>
<evidence type="ECO:0000313" key="2">
    <source>
        <dbReference type="Proteomes" id="UP000324222"/>
    </source>
</evidence>
<comment type="caution">
    <text evidence="1">The sequence shown here is derived from an EMBL/GenBank/DDBJ whole genome shotgun (WGS) entry which is preliminary data.</text>
</comment>
<dbReference type="AlphaFoldDB" id="A0A5B7EN50"/>
<dbReference type="EMBL" id="VSRR010003088">
    <property type="protein sequence ID" value="MPC34599.1"/>
    <property type="molecule type" value="Genomic_DNA"/>
</dbReference>
<sequence>MPPHLPCNITNGRHRCSQLLHHGLQLAAVRGASWRRRFPLVVRLVHKAALAPLTGQRNESCVAPLASFGGISSPFFKCCCGRWPSVQAIPLGAVGMEGEGGRNRLTAVKVTFPSTRPLSWQRQIAEQRVGGAAGRGAIVAIIVFRHVRGILDDGGSDAGLVREESRVRREVFVVLVLARVAGCSSRQEPWRPSMAEGNVSCTFVSL</sequence>
<reference evidence="1 2" key="1">
    <citation type="submission" date="2019-05" db="EMBL/GenBank/DDBJ databases">
        <title>Another draft genome of Portunus trituberculatus and its Hox gene families provides insights of decapod evolution.</title>
        <authorList>
            <person name="Jeong J.-H."/>
            <person name="Song I."/>
            <person name="Kim S."/>
            <person name="Choi T."/>
            <person name="Kim D."/>
            <person name="Ryu S."/>
            <person name="Kim W."/>
        </authorList>
    </citation>
    <scope>NUCLEOTIDE SEQUENCE [LARGE SCALE GENOMIC DNA]</scope>
    <source>
        <tissue evidence="1">Muscle</tissue>
    </source>
</reference>
<gene>
    <name evidence="1" type="ORF">E2C01_027995</name>
</gene>
<protein>
    <submittedName>
        <fullName evidence="1">Uncharacterized protein</fullName>
    </submittedName>
</protein>
<accession>A0A5B7EN50</accession>
<evidence type="ECO:0000313" key="1">
    <source>
        <dbReference type="EMBL" id="MPC34599.1"/>
    </source>
</evidence>
<proteinExistence type="predicted"/>